<dbReference type="EMBL" id="QQAW01000020">
    <property type="protein sequence ID" value="RDI32267.1"/>
    <property type="molecule type" value="Genomic_DNA"/>
</dbReference>
<protein>
    <submittedName>
        <fullName evidence="2">NitT/TauT family transport system substrate-binding protein</fullName>
    </submittedName>
</protein>
<dbReference type="Pfam" id="PF13379">
    <property type="entry name" value="NMT1_2"/>
    <property type="match status" value="1"/>
</dbReference>
<name>A0A370FTY6_GLULI</name>
<dbReference type="Proteomes" id="UP000254958">
    <property type="component" value="Unassembled WGS sequence"/>
</dbReference>
<gene>
    <name evidence="2" type="ORF">C7453_12012</name>
</gene>
<dbReference type="SUPFAM" id="SSF53850">
    <property type="entry name" value="Periplasmic binding protein-like II"/>
    <property type="match status" value="1"/>
</dbReference>
<proteinExistence type="predicted"/>
<feature type="region of interest" description="Disordered" evidence="1">
    <location>
        <begin position="1"/>
        <end position="35"/>
    </location>
</feature>
<evidence type="ECO:0000256" key="1">
    <source>
        <dbReference type="SAM" id="MobiDB-lite"/>
    </source>
</evidence>
<dbReference type="PANTHER" id="PTHR30024:SF21">
    <property type="entry name" value="ABC TRANSPORTER SUBSTRATE-BINDING PROTEIN"/>
    <property type="match status" value="1"/>
</dbReference>
<keyword evidence="3" id="KW-1185">Reference proteome</keyword>
<evidence type="ECO:0000313" key="2">
    <source>
        <dbReference type="EMBL" id="RDI32267.1"/>
    </source>
</evidence>
<accession>A0A370FTY6</accession>
<dbReference type="AlphaFoldDB" id="A0A370FTY6"/>
<dbReference type="RefSeq" id="WP_245949153.1">
    <property type="nucleotide sequence ID" value="NZ_BJMI01000044.1"/>
</dbReference>
<sequence length="375" mass="40210">MSHPLAARPRYRPTGDIQTDPPPESSKAKPMPDTTSLSRRALLAGATALPFAPLDAMADEAAHCSPAGTANVPPVPGPARKLTIAWNQNSTCTAAIPVAKEKGFFARYNLDVDYVNFAGSTDQLLEALATGKADGAPGMALRWLKPLQQGFDVKLVAGLHAGCMHMLAPKGGPAKLEDMRGKTIGVTDIGGPDKNFFSIRLKEVGIDPESDVQWRQYPADLLSVALKRGDVQAITGTDPFSYLYKRQFDLVEIDSNMNGSWAQIACCVIGLRGSLIRNDPAVAAAVTRAILEAGAWVACNPDEAGRIFKPFAARASAEDIAEMLRLQGHHHQTLGPSLHDEVVRYADALKQIGVFRPSLDSARYAGKVTQDLFAT</sequence>
<reference evidence="2 3" key="1">
    <citation type="submission" date="2018-07" db="EMBL/GenBank/DDBJ databases">
        <title>Genomic Encyclopedia of Type Strains, Phase IV (KMG-IV): sequencing the most valuable type-strain genomes for metagenomic binning, comparative biology and taxonomic classification.</title>
        <authorList>
            <person name="Goeker M."/>
        </authorList>
    </citation>
    <scope>NUCLEOTIDE SEQUENCE [LARGE SCALE GENOMIC DNA]</scope>
    <source>
        <strain evidence="2 3">DSM 5603</strain>
    </source>
</reference>
<comment type="caution">
    <text evidence="2">The sequence shown here is derived from an EMBL/GenBank/DDBJ whole genome shotgun (WGS) entry which is preliminary data.</text>
</comment>
<dbReference type="Gene3D" id="3.40.190.10">
    <property type="entry name" value="Periplasmic binding protein-like II"/>
    <property type="match status" value="2"/>
</dbReference>
<organism evidence="2 3">
    <name type="scientific">Gluconacetobacter liquefaciens</name>
    <name type="common">Acetobacter liquefaciens</name>
    <dbReference type="NCBI Taxonomy" id="89584"/>
    <lineage>
        <taxon>Bacteria</taxon>
        <taxon>Pseudomonadati</taxon>
        <taxon>Pseudomonadota</taxon>
        <taxon>Alphaproteobacteria</taxon>
        <taxon>Acetobacterales</taxon>
        <taxon>Acetobacteraceae</taxon>
        <taxon>Gluconacetobacter</taxon>
    </lineage>
</organism>
<dbReference type="PANTHER" id="PTHR30024">
    <property type="entry name" value="ALIPHATIC SULFONATES-BINDING PROTEIN-RELATED"/>
    <property type="match status" value="1"/>
</dbReference>
<evidence type="ECO:0000313" key="3">
    <source>
        <dbReference type="Proteomes" id="UP000254958"/>
    </source>
</evidence>